<dbReference type="SUPFAM" id="SSF56091">
    <property type="entry name" value="DNA ligase/mRNA capping enzyme, catalytic domain"/>
    <property type="match status" value="1"/>
</dbReference>
<evidence type="ECO:0000256" key="4">
    <source>
        <dbReference type="ARBA" id="ARBA00022763"/>
    </source>
</evidence>
<dbReference type="PANTHER" id="PTHR47810">
    <property type="entry name" value="DNA LIGASE"/>
    <property type="match status" value="1"/>
</dbReference>
<dbReference type="CDD" id="cd07896">
    <property type="entry name" value="Adenylation_kDNA_ligase_like"/>
    <property type="match status" value="1"/>
</dbReference>
<evidence type="ECO:0000313" key="8">
    <source>
        <dbReference type="EMBL" id="QKE26498.1"/>
    </source>
</evidence>
<accession>A0AAE7E0X9</accession>
<dbReference type="Gene3D" id="3.30.470.30">
    <property type="entry name" value="DNA ligase/mRNA capping enzyme"/>
    <property type="match status" value="1"/>
</dbReference>
<dbReference type="AlphaFoldDB" id="A0AAE7E0X9"/>
<keyword evidence="3" id="KW-0235">DNA replication</keyword>
<dbReference type="GO" id="GO:0003910">
    <property type="term" value="F:DNA ligase (ATP) activity"/>
    <property type="evidence" value="ECO:0007669"/>
    <property type="project" value="UniProtKB-EC"/>
</dbReference>
<dbReference type="GO" id="GO:0006260">
    <property type="term" value="P:DNA replication"/>
    <property type="evidence" value="ECO:0007669"/>
    <property type="project" value="UniProtKB-KW"/>
</dbReference>
<dbReference type="CDD" id="cd08041">
    <property type="entry name" value="OBF_kDNA_ligase_like"/>
    <property type="match status" value="1"/>
</dbReference>
<dbReference type="GO" id="GO:0003911">
    <property type="term" value="F:DNA ligase (NAD+) activity"/>
    <property type="evidence" value="ECO:0007669"/>
    <property type="project" value="UniProtKB-EC"/>
</dbReference>
<keyword evidence="2 8" id="KW-0436">Ligase</keyword>
<dbReference type="EC" id="6.5.1.2" evidence="8"/>
<dbReference type="PROSITE" id="PS50160">
    <property type="entry name" value="DNA_LIGASE_A3"/>
    <property type="match status" value="1"/>
</dbReference>
<dbReference type="InterPro" id="IPR012310">
    <property type="entry name" value="DNA_ligase_ATP-dep_cent"/>
</dbReference>
<dbReference type="InterPro" id="IPR012340">
    <property type="entry name" value="NA-bd_OB-fold"/>
</dbReference>
<dbReference type="Gene3D" id="3.30.1490.70">
    <property type="match status" value="1"/>
</dbReference>
<organism evidence="8 9">
    <name type="scientific">Arcobacter aquimarinus</name>
    <dbReference type="NCBI Taxonomy" id="1315211"/>
    <lineage>
        <taxon>Bacteria</taxon>
        <taxon>Pseudomonadati</taxon>
        <taxon>Campylobacterota</taxon>
        <taxon>Epsilonproteobacteria</taxon>
        <taxon>Campylobacterales</taxon>
        <taxon>Arcobacteraceae</taxon>
        <taxon>Arcobacter</taxon>
    </lineage>
</organism>
<dbReference type="Gene3D" id="2.40.50.140">
    <property type="entry name" value="Nucleic acid-binding proteins"/>
    <property type="match status" value="1"/>
</dbReference>
<dbReference type="Proteomes" id="UP000502065">
    <property type="component" value="Chromosome"/>
</dbReference>
<keyword evidence="4" id="KW-0227">DNA damage</keyword>
<dbReference type="KEGG" id="aaqi:AAQM_1760"/>
<evidence type="ECO:0000256" key="3">
    <source>
        <dbReference type="ARBA" id="ARBA00022705"/>
    </source>
</evidence>
<feature type="domain" description="ATP-dependent DNA ligase family profile" evidence="7">
    <location>
        <begin position="119"/>
        <end position="188"/>
    </location>
</feature>
<dbReference type="SUPFAM" id="SSF50249">
    <property type="entry name" value="Nucleic acid-binding proteins"/>
    <property type="match status" value="1"/>
</dbReference>
<evidence type="ECO:0000259" key="7">
    <source>
        <dbReference type="PROSITE" id="PS50160"/>
    </source>
</evidence>
<keyword evidence="5" id="KW-0234">DNA repair</keyword>
<protein>
    <submittedName>
        <fullName evidence="8">DNA ligase</fullName>
        <ecNumber evidence="8">6.5.1.2</ecNumber>
    </submittedName>
</protein>
<dbReference type="EMBL" id="CP030944">
    <property type="protein sequence ID" value="QKE26498.1"/>
    <property type="molecule type" value="Genomic_DNA"/>
</dbReference>
<dbReference type="InterPro" id="IPR029319">
    <property type="entry name" value="DNA_ligase_OB"/>
</dbReference>
<comment type="catalytic activity">
    <reaction evidence="6">
        <text>ATP + (deoxyribonucleotide)n-3'-hydroxyl + 5'-phospho-(deoxyribonucleotide)m = (deoxyribonucleotide)n+m + AMP + diphosphate.</text>
        <dbReference type="EC" id="6.5.1.1"/>
    </reaction>
</comment>
<evidence type="ECO:0000313" key="9">
    <source>
        <dbReference type="Proteomes" id="UP000502065"/>
    </source>
</evidence>
<name>A0AAE7E0X9_9BACT</name>
<evidence type="ECO:0000256" key="1">
    <source>
        <dbReference type="ARBA" id="ARBA00001968"/>
    </source>
</evidence>
<evidence type="ECO:0000256" key="5">
    <source>
        <dbReference type="ARBA" id="ARBA00023204"/>
    </source>
</evidence>
<keyword evidence="9" id="KW-1185">Reference proteome</keyword>
<dbReference type="NCBIfam" id="NF006592">
    <property type="entry name" value="PRK09125.1"/>
    <property type="match status" value="1"/>
</dbReference>
<dbReference type="InterPro" id="IPR016059">
    <property type="entry name" value="DNA_ligase_ATP-dep_CS"/>
</dbReference>
<comment type="cofactor">
    <cofactor evidence="1">
        <name>a divalent metal cation</name>
        <dbReference type="ChEBI" id="CHEBI:60240"/>
    </cofactor>
</comment>
<dbReference type="GO" id="GO:0005524">
    <property type="term" value="F:ATP binding"/>
    <property type="evidence" value="ECO:0007669"/>
    <property type="project" value="InterPro"/>
</dbReference>
<dbReference type="PROSITE" id="PS00333">
    <property type="entry name" value="DNA_LIGASE_A2"/>
    <property type="match status" value="1"/>
</dbReference>
<proteinExistence type="predicted"/>
<reference evidence="8 9" key="1">
    <citation type="submission" date="2018-07" db="EMBL/GenBank/DDBJ databases">
        <title>Identification of phenol metabolism pathways in Arcobacter.</title>
        <authorList>
            <person name="Miller W.G."/>
            <person name="Yee E."/>
            <person name="Bono J.L."/>
        </authorList>
    </citation>
    <scope>NUCLEOTIDE SEQUENCE [LARGE SCALE GENOMIC DNA]</scope>
    <source>
        <strain evidence="8 9">W63</strain>
    </source>
</reference>
<sequence>MKLLLLFFISIYLNALDIQKAKIYEENKQNIKNWYMSEKLDGIRAYWNGKEFLSKNGNKLYAPLWFTKDFPPFELDGELWTKRNDFETIQNIVLDKTPSKEWEKITYNIFEVPNTKGIFSKRLEKIESYLKEKPNKYLKVIPQIICKDETHLSEYLNELLQKKAEGIILKNPNMEYEKGRTNNLLKVKTFFDDEATVIGHNFNKEKKFKSLILKLKNGIIFNLGGGFSDKQRESPPKIGEIVSFKYYGFTKNGKPKFASFLRIRKNE</sequence>
<dbReference type="RefSeq" id="WP_129095898.1">
    <property type="nucleotide sequence ID" value="NZ_CBCSAE010000005.1"/>
</dbReference>
<gene>
    <name evidence="8" type="primary">lig</name>
    <name evidence="8" type="ORF">AAQM_1760</name>
</gene>
<dbReference type="PANTHER" id="PTHR47810:SF1">
    <property type="entry name" value="DNA LIGASE B"/>
    <property type="match status" value="1"/>
</dbReference>
<dbReference type="GO" id="GO:0006281">
    <property type="term" value="P:DNA repair"/>
    <property type="evidence" value="ECO:0007669"/>
    <property type="project" value="UniProtKB-KW"/>
</dbReference>
<dbReference type="Pfam" id="PF14743">
    <property type="entry name" value="DNA_ligase_OB_2"/>
    <property type="match status" value="1"/>
</dbReference>
<evidence type="ECO:0000256" key="6">
    <source>
        <dbReference type="ARBA" id="ARBA00034003"/>
    </source>
</evidence>
<dbReference type="GO" id="GO:0006310">
    <property type="term" value="P:DNA recombination"/>
    <property type="evidence" value="ECO:0007669"/>
    <property type="project" value="InterPro"/>
</dbReference>
<dbReference type="Pfam" id="PF01068">
    <property type="entry name" value="DNA_ligase_A_M"/>
    <property type="match status" value="1"/>
</dbReference>
<dbReference type="InterPro" id="IPR050326">
    <property type="entry name" value="NAD_dep_DNA_ligaseB"/>
</dbReference>
<evidence type="ECO:0000256" key="2">
    <source>
        <dbReference type="ARBA" id="ARBA00022598"/>
    </source>
</evidence>